<dbReference type="OrthoDB" id="2649545at2"/>
<dbReference type="EMBL" id="ASSZ01000011">
    <property type="protein sequence ID" value="EOS57949.1"/>
    <property type="molecule type" value="Genomic_DNA"/>
</dbReference>
<feature type="signal peptide" evidence="3">
    <location>
        <begin position="1"/>
        <end position="25"/>
    </location>
</feature>
<feature type="domain" description="NodB homology" evidence="4">
    <location>
        <begin position="53"/>
        <end position="235"/>
    </location>
</feature>
<dbReference type="GO" id="GO:0016020">
    <property type="term" value="C:membrane"/>
    <property type="evidence" value="ECO:0007669"/>
    <property type="project" value="TreeGrafter"/>
</dbReference>
<dbReference type="GO" id="GO:0005975">
    <property type="term" value="P:carbohydrate metabolic process"/>
    <property type="evidence" value="ECO:0007669"/>
    <property type="project" value="InterPro"/>
</dbReference>
<dbReference type="GO" id="GO:0046872">
    <property type="term" value="F:metal ion binding"/>
    <property type="evidence" value="ECO:0007669"/>
    <property type="project" value="UniProtKB-KW"/>
</dbReference>
<dbReference type="GO" id="GO:0016810">
    <property type="term" value="F:hydrolase activity, acting on carbon-nitrogen (but not peptide) bonds"/>
    <property type="evidence" value="ECO:0007669"/>
    <property type="project" value="InterPro"/>
</dbReference>
<dbReference type="PANTHER" id="PTHR10587">
    <property type="entry name" value="GLYCOSYL TRANSFERASE-RELATED"/>
    <property type="match status" value="1"/>
</dbReference>
<evidence type="ECO:0000256" key="1">
    <source>
        <dbReference type="ARBA" id="ARBA00022723"/>
    </source>
</evidence>
<dbReference type="Proteomes" id="UP000019598">
    <property type="component" value="Unassembled WGS sequence"/>
</dbReference>
<proteinExistence type="predicted"/>
<keyword evidence="3" id="KW-0732">Signal</keyword>
<dbReference type="Pfam" id="PF01522">
    <property type="entry name" value="Polysacc_deac_1"/>
    <property type="match status" value="1"/>
</dbReference>
<evidence type="ECO:0000313" key="6">
    <source>
        <dbReference type="Proteomes" id="UP000019598"/>
    </source>
</evidence>
<keyword evidence="2" id="KW-0378">Hydrolase</keyword>
<dbReference type="PANTHER" id="PTHR10587:SF133">
    <property type="entry name" value="CHITIN DEACETYLASE 1-RELATED"/>
    <property type="match status" value="1"/>
</dbReference>
<feature type="chain" id="PRO_5039175566" evidence="3">
    <location>
        <begin position="26"/>
        <end position="256"/>
    </location>
</feature>
<dbReference type="GeneID" id="43344051"/>
<dbReference type="CDD" id="cd10917">
    <property type="entry name" value="CE4_NodB_like_6s_7s"/>
    <property type="match status" value="1"/>
</dbReference>
<evidence type="ECO:0000256" key="2">
    <source>
        <dbReference type="ARBA" id="ARBA00022801"/>
    </source>
</evidence>
<dbReference type="PATRIC" id="fig|1235795.3.peg.956"/>
<sequence>MVKIKLGAALTIALGIALLSAPVTEASSPVHGKQRSYYEERGDIVWEVPTQEKYIALTFDDGPDEQQTPKILELLEKYHAKATFFVVGDRVKRFPDIVKMEQAAGHEIGNHSYHHPSLHRLGLSALKEEMTMTQEAVLETTGRKPVLFRPPGGYYNDAIVELTKHHNLQMVLWSWHQDTKDWTSPGVQRIVRKVLDNARNGDIILMHDYVYNSTQTIEALKVILPELQRRGYRFVTVSELLTHKVTTPDPQMKENH</sequence>
<protein>
    <submittedName>
        <fullName evidence="5">Polysaccharide deacetylase family sporulation protein PdaB</fullName>
    </submittedName>
</protein>
<reference evidence="5 6" key="1">
    <citation type="submission" date="2013-04" db="EMBL/GenBank/DDBJ databases">
        <title>The Genome Sequence of Paenibacillus barengoltzii G22.</title>
        <authorList>
            <consortium name="The Broad Institute Genomics Platform"/>
            <consortium name="The Broad Institute Genome Sequencing Center for Infectious Disease"/>
            <person name="Earl A."/>
            <person name="Xavier R."/>
            <person name="Elson C."/>
            <person name="Duck W."/>
            <person name="Walker B."/>
            <person name="Young S."/>
            <person name="Zeng Q."/>
            <person name="Gargeya S."/>
            <person name="Fitzgerald M."/>
            <person name="Haas B."/>
            <person name="Abouelleil A."/>
            <person name="Allen A.W."/>
            <person name="Alvarado L."/>
            <person name="Arachchi H.M."/>
            <person name="Berlin A.M."/>
            <person name="Chapman S.B."/>
            <person name="Gainer-Dewar J."/>
            <person name="Goldberg J."/>
            <person name="Griggs A."/>
            <person name="Gujja S."/>
            <person name="Hansen M."/>
            <person name="Howarth C."/>
            <person name="Imamovic A."/>
            <person name="Ireland A."/>
            <person name="Larimer J."/>
            <person name="McCowan C."/>
            <person name="Murphy C."/>
            <person name="Pearson M."/>
            <person name="Poon T.W."/>
            <person name="Priest M."/>
            <person name="Roberts A."/>
            <person name="Saif S."/>
            <person name="Shea T."/>
            <person name="Sisk P."/>
            <person name="Sykes S."/>
            <person name="Wortman J."/>
            <person name="Nusbaum C."/>
            <person name="Birren B."/>
        </authorList>
    </citation>
    <scope>NUCLEOTIDE SEQUENCE [LARGE SCALE GENOMIC DNA]</scope>
    <source>
        <strain evidence="5 6">G22</strain>
    </source>
</reference>
<dbReference type="RefSeq" id="WP_016311563.1">
    <property type="nucleotide sequence ID" value="NZ_KE159652.1"/>
</dbReference>
<dbReference type="SUPFAM" id="SSF88713">
    <property type="entry name" value="Glycoside hydrolase/deacetylase"/>
    <property type="match status" value="1"/>
</dbReference>
<evidence type="ECO:0000259" key="4">
    <source>
        <dbReference type="PROSITE" id="PS51677"/>
    </source>
</evidence>
<comment type="caution">
    <text evidence="5">The sequence shown here is derived from an EMBL/GenBank/DDBJ whole genome shotgun (WGS) entry which is preliminary data.</text>
</comment>
<dbReference type="STRING" id="1235795.C812_00998"/>
<dbReference type="InterPro" id="IPR002509">
    <property type="entry name" value="NODB_dom"/>
</dbReference>
<accession>R9LGN9</accession>
<gene>
    <name evidence="5" type="ORF">C812_00998</name>
</gene>
<evidence type="ECO:0000313" key="5">
    <source>
        <dbReference type="EMBL" id="EOS57949.1"/>
    </source>
</evidence>
<dbReference type="PROSITE" id="PS51677">
    <property type="entry name" value="NODB"/>
    <property type="match status" value="1"/>
</dbReference>
<dbReference type="HOGENOM" id="CLU_021264_0_1_9"/>
<dbReference type="Gene3D" id="3.20.20.370">
    <property type="entry name" value="Glycoside hydrolase/deacetylase"/>
    <property type="match status" value="1"/>
</dbReference>
<dbReference type="AlphaFoldDB" id="R9LGN9"/>
<evidence type="ECO:0000256" key="3">
    <source>
        <dbReference type="SAM" id="SignalP"/>
    </source>
</evidence>
<organism evidence="5 6">
    <name type="scientific">Paenibacillus barengoltzii G22</name>
    <dbReference type="NCBI Taxonomy" id="1235795"/>
    <lineage>
        <taxon>Bacteria</taxon>
        <taxon>Bacillati</taxon>
        <taxon>Bacillota</taxon>
        <taxon>Bacilli</taxon>
        <taxon>Bacillales</taxon>
        <taxon>Paenibacillaceae</taxon>
        <taxon>Paenibacillus</taxon>
    </lineage>
</organism>
<name>R9LGN9_9BACL</name>
<dbReference type="InterPro" id="IPR011330">
    <property type="entry name" value="Glyco_hydro/deAcase_b/a-brl"/>
</dbReference>
<dbReference type="InterPro" id="IPR050248">
    <property type="entry name" value="Polysacc_deacetylase_ArnD"/>
</dbReference>
<keyword evidence="1" id="KW-0479">Metal-binding</keyword>